<sequence length="654" mass="71024">MRRSGTSMAAMFRSPLFAVVFLVVAWFVVTFMIWPNIRLLQQVFRPEGAWSFDVFPKLLSSERAMQSLRNSFLLAVVLSISVNVVGTFIVLVTRYFDIKGSRVLFVGFATTLLYGGVVLVSGYNLIYGPNGFVTSLLTRYFPGMDAAWFTGFLAVALVSTFSGTGNHLLFMTNALGKVDFQTIEAAKQLGASTWSILWRIVLPVLRPIIFSITILTFLGGLGAMAAPLILGGPDFQTITPIILTFSNSLGSRDLAATLALFLGLATLILLAVLNRLERGGTYFSVSKVPVALTKQKIRNPVANVIVHALAYALFLIYAIPPVLIVLFSFTDASSIASGTITWDSLTLENYTRIATDPSSFRPFLISIAYSAAASLIVVVAMLFVARILQRFPNTVTRWLEYLLHLPWVLPATMIALALIITFSSPQALVAGRVLTGTVVILAIGYIIEKIPFTLRMLKASFMGIPESVEEAASILGASQFYTFRRVLLPLVLPAATAIAALNFNSLLDNYDTAVFLAHPFFQPLGIFIRNATANETINDTTALTFVYTVLLMLISGLTMWLVYGRSTKKRRPRTPRLRWGRISGRSTATADEAPSTLRIADVAAGTPDSAPVALPPDPAPSSGPTRSPDRTRPTGSSPSTAPGTLDPTDGKKIL</sequence>
<feature type="domain" description="ABC transmembrane type-1" evidence="10">
    <location>
        <begin position="363"/>
        <end position="558"/>
    </location>
</feature>
<feature type="region of interest" description="Disordered" evidence="9">
    <location>
        <begin position="602"/>
        <end position="654"/>
    </location>
</feature>
<feature type="transmembrane region" description="Helical" evidence="8">
    <location>
        <begin position="429"/>
        <end position="447"/>
    </location>
</feature>
<keyword evidence="2 8" id="KW-0813">Transport</keyword>
<reference evidence="11 12" key="1">
    <citation type="journal article" date="2013" name="Genome Announc.">
        <title>Draft genome sequence of an Actinobacterium, Brachybacterium muris strain UCD-AY4.</title>
        <authorList>
            <person name="Lo J.R."/>
            <person name="Lang J.M."/>
            <person name="Darling A.E."/>
            <person name="Eisen J.A."/>
            <person name="Coil D.A."/>
        </authorList>
    </citation>
    <scope>NUCLEOTIDE SEQUENCE [LARGE SCALE GENOMIC DNA]</scope>
    <source>
        <strain evidence="11 12">UCD-AY4</strain>
    </source>
</reference>
<dbReference type="Pfam" id="PF00528">
    <property type="entry name" value="BPD_transp_1"/>
    <property type="match status" value="2"/>
</dbReference>
<evidence type="ECO:0000256" key="2">
    <source>
        <dbReference type="ARBA" id="ARBA00022448"/>
    </source>
</evidence>
<name>A0A022KV24_9MICO</name>
<feature type="transmembrane region" description="Helical" evidence="8">
    <location>
        <begin position="104"/>
        <end position="126"/>
    </location>
</feature>
<dbReference type="PANTHER" id="PTHR43357:SF4">
    <property type="entry name" value="INNER MEMBRANE ABC TRANSPORTER PERMEASE PROTEIN YDCV"/>
    <property type="match status" value="1"/>
</dbReference>
<dbReference type="GO" id="GO:0005886">
    <property type="term" value="C:plasma membrane"/>
    <property type="evidence" value="ECO:0007669"/>
    <property type="project" value="UniProtKB-SubCell"/>
</dbReference>
<dbReference type="HOGENOM" id="CLU_021838_4_0_11"/>
<feature type="transmembrane region" description="Helical" evidence="8">
    <location>
        <begin position="401"/>
        <end position="423"/>
    </location>
</feature>
<dbReference type="EMBL" id="AORC01000007">
    <property type="protein sequence ID" value="EYT49738.1"/>
    <property type="molecule type" value="Genomic_DNA"/>
</dbReference>
<keyword evidence="5 8" id="KW-0812">Transmembrane</keyword>
<dbReference type="GO" id="GO:0055085">
    <property type="term" value="P:transmembrane transport"/>
    <property type="evidence" value="ECO:0007669"/>
    <property type="project" value="InterPro"/>
</dbReference>
<keyword evidence="6 8" id="KW-1133">Transmembrane helix</keyword>
<evidence type="ECO:0000259" key="10">
    <source>
        <dbReference type="PROSITE" id="PS50928"/>
    </source>
</evidence>
<proteinExistence type="inferred from homology"/>
<dbReference type="PROSITE" id="PS50928">
    <property type="entry name" value="ABC_TM1"/>
    <property type="match status" value="2"/>
</dbReference>
<dbReference type="PANTHER" id="PTHR43357">
    <property type="entry name" value="INNER MEMBRANE ABC TRANSPORTER PERMEASE PROTEIN YDCV"/>
    <property type="match status" value="1"/>
</dbReference>
<feature type="transmembrane region" description="Helical" evidence="8">
    <location>
        <begin position="72"/>
        <end position="92"/>
    </location>
</feature>
<dbReference type="CDD" id="cd06261">
    <property type="entry name" value="TM_PBP2"/>
    <property type="match status" value="2"/>
</dbReference>
<keyword evidence="3" id="KW-1003">Cell membrane</keyword>
<keyword evidence="12" id="KW-1185">Reference proteome</keyword>
<organism evidence="11 12">
    <name type="scientific">Brachybacterium muris UCD-AY4</name>
    <dbReference type="NCBI Taxonomy" id="1249481"/>
    <lineage>
        <taxon>Bacteria</taxon>
        <taxon>Bacillati</taxon>
        <taxon>Actinomycetota</taxon>
        <taxon>Actinomycetes</taxon>
        <taxon>Micrococcales</taxon>
        <taxon>Dermabacteraceae</taxon>
        <taxon>Brachybacterium</taxon>
    </lineage>
</organism>
<accession>A0A022KV24</accession>
<evidence type="ECO:0000313" key="12">
    <source>
        <dbReference type="Proteomes" id="UP000019754"/>
    </source>
</evidence>
<feature type="transmembrane region" description="Helical" evidence="8">
    <location>
        <begin position="544"/>
        <end position="563"/>
    </location>
</feature>
<comment type="similarity">
    <text evidence="8">Belongs to the binding-protein-dependent transport system permease family.</text>
</comment>
<feature type="compositionally biased region" description="Polar residues" evidence="9">
    <location>
        <begin position="633"/>
        <end position="642"/>
    </location>
</feature>
<feature type="transmembrane region" description="Helical" evidence="8">
    <location>
        <begin position="208"/>
        <end position="230"/>
    </location>
</feature>
<evidence type="ECO:0000256" key="3">
    <source>
        <dbReference type="ARBA" id="ARBA00022475"/>
    </source>
</evidence>
<feature type="transmembrane region" description="Helical" evidence="8">
    <location>
        <begin position="254"/>
        <end position="273"/>
    </location>
</feature>
<feature type="transmembrane region" description="Helical" evidence="8">
    <location>
        <begin position="486"/>
        <end position="507"/>
    </location>
</feature>
<dbReference type="STRING" id="1249481.D641_0106860"/>
<dbReference type="OrthoDB" id="9808619at2"/>
<keyword evidence="7 8" id="KW-0472">Membrane</keyword>
<evidence type="ECO:0000256" key="4">
    <source>
        <dbReference type="ARBA" id="ARBA00022519"/>
    </source>
</evidence>
<dbReference type="InterPro" id="IPR000515">
    <property type="entry name" value="MetI-like"/>
</dbReference>
<gene>
    <name evidence="11" type="ORF">D641_0106860</name>
</gene>
<evidence type="ECO:0000256" key="6">
    <source>
        <dbReference type="ARBA" id="ARBA00022989"/>
    </source>
</evidence>
<dbReference type="InterPro" id="IPR035906">
    <property type="entry name" value="MetI-like_sf"/>
</dbReference>
<evidence type="ECO:0000313" key="11">
    <source>
        <dbReference type="EMBL" id="EYT49738.1"/>
    </source>
</evidence>
<dbReference type="SUPFAM" id="SSF161098">
    <property type="entry name" value="MetI-like"/>
    <property type="match status" value="2"/>
</dbReference>
<feature type="transmembrane region" description="Helical" evidence="8">
    <location>
        <begin position="304"/>
        <end position="329"/>
    </location>
</feature>
<dbReference type="RefSeq" id="WP_017824907.1">
    <property type="nucleotide sequence ID" value="NZ_KB403093.1"/>
</dbReference>
<evidence type="ECO:0000256" key="7">
    <source>
        <dbReference type="ARBA" id="ARBA00023136"/>
    </source>
</evidence>
<evidence type="ECO:0000256" key="8">
    <source>
        <dbReference type="RuleBase" id="RU363032"/>
    </source>
</evidence>
<comment type="subcellular location">
    <subcellularLocation>
        <location evidence="1">Cell inner membrane</location>
        <topology evidence="1">Multi-pass membrane protein</topology>
    </subcellularLocation>
    <subcellularLocation>
        <location evidence="8">Cell membrane</location>
        <topology evidence="8">Multi-pass membrane protein</topology>
    </subcellularLocation>
</comment>
<evidence type="ECO:0000256" key="1">
    <source>
        <dbReference type="ARBA" id="ARBA00004429"/>
    </source>
</evidence>
<protein>
    <submittedName>
        <fullName evidence="11">Iron ABC transporter permease</fullName>
    </submittedName>
</protein>
<keyword evidence="4" id="KW-0997">Cell inner membrane</keyword>
<feature type="transmembrane region" description="Helical" evidence="8">
    <location>
        <begin position="12"/>
        <end position="34"/>
    </location>
</feature>
<evidence type="ECO:0000256" key="5">
    <source>
        <dbReference type="ARBA" id="ARBA00022692"/>
    </source>
</evidence>
<dbReference type="Gene3D" id="1.10.3720.10">
    <property type="entry name" value="MetI-like"/>
    <property type="match status" value="2"/>
</dbReference>
<comment type="caution">
    <text evidence="11">The sequence shown here is derived from an EMBL/GenBank/DDBJ whole genome shotgun (WGS) entry which is preliminary data.</text>
</comment>
<feature type="transmembrane region" description="Helical" evidence="8">
    <location>
        <begin position="367"/>
        <end position="389"/>
    </location>
</feature>
<feature type="domain" description="ABC transmembrane type-1" evidence="10">
    <location>
        <begin position="68"/>
        <end position="273"/>
    </location>
</feature>
<evidence type="ECO:0000256" key="9">
    <source>
        <dbReference type="SAM" id="MobiDB-lite"/>
    </source>
</evidence>
<dbReference type="AlphaFoldDB" id="A0A022KV24"/>
<feature type="transmembrane region" description="Helical" evidence="8">
    <location>
        <begin position="146"/>
        <end position="170"/>
    </location>
</feature>
<dbReference type="Proteomes" id="UP000019754">
    <property type="component" value="Unassembled WGS sequence"/>
</dbReference>